<dbReference type="GO" id="GO:0005886">
    <property type="term" value="C:plasma membrane"/>
    <property type="evidence" value="ECO:0007669"/>
    <property type="project" value="UniProtKB-SubCell"/>
</dbReference>
<evidence type="ECO:0000256" key="3">
    <source>
        <dbReference type="ARBA" id="ARBA00022475"/>
    </source>
</evidence>
<reference evidence="12 13" key="1">
    <citation type="submission" date="2018-06" db="EMBL/GenBank/DDBJ databases">
        <authorList>
            <consortium name="Pathogen Informatics"/>
            <person name="Doyle S."/>
        </authorList>
    </citation>
    <scope>NUCLEOTIDE SEQUENCE [LARGE SCALE GENOMIC DNA]</scope>
    <source>
        <strain evidence="12 13">NCTC9075</strain>
    </source>
</reference>
<dbReference type="InterPro" id="IPR001708">
    <property type="entry name" value="YidC/ALB3/OXA1/COX18"/>
</dbReference>
<sequence>MWGNWGFSIIIITFIVRGIMYPLTKAQYTSMAKMRMLQPKIQAMRERLGDDKQRISQEMMALYKAEKVNPLGGCFPLLIQMPIFLALYYMLMGSVELRQAPFALWIHDLSATGPVLHPADPDGRNDVLHSEDVADHCDRPDAAEDHDLYAGHLHCVLPVVPVRSGAVLYRQQPGNHYSAAADLPWSGKTWPA</sequence>
<dbReference type="Pfam" id="PF02096">
    <property type="entry name" value="60KD_IMP"/>
    <property type="match status" value="1"/>
</dbReference>
<dbReference type="InterPro" id="IPR028055">
    <property type="entry name" value="YidC/Oxa/ALB_C"/>
</dbReference>
<comment type="subcellular location">
    <subcellularLocation>
        <location evidence="1">Cell membrane</location>
        <topology evidence="1">Multi-pass membrane protein</topology>
    </subcellularLocation>
    <subcellularLocation>
        <location evidence="9">Membrane</location>
        <topology evidence="9">Multi-pass membrane protein</topology>
    </subcellularLocation>
</comment>
<feature type="transmembrane region" description="Helical" evidence="10">
    <location>
        <begin position="6"/>
        <end position="24"/>
    </location>
</feature>
<evidence type="ECO:0000256" key="6">
    <source>
        <dbReference type="ARBA" id="ARBA00022989"/>
    </source>
</evidence>
<accession>A0A377KFL5</accession>
<evidence type="ECO:0000259" key="11">
    <source>
        <dbReference type="Pfam" id="PF02096"/>
    </source>
</evidence>
<protein>
    <submittedName>
        <fullName evidence="12">Inner membrane protein</fullName>
    </submittedName>
</protein>
<dbReference type="Proteomes" id="UP000254181">
    <property type="component" value="Unassembled WGS sequence"/>
</dbReference>
<dbReference type="GO" id="GO:0015031">
    <property type="term" value="P:protein transport"/>
    <property type="evidence" value="ECO:0007669"/>
    <property type="project" value="UniProtKB-KW"/>
</dbReference>
<dbReference type="AlphaFoldDB" id="A0A377KFL5"/>
<keyword evidence="2" id="KW-0813">Transport</keyword>
<feature type="transmembrane region" description="Helical" evidence="10">
    <location>
        <begin position="68"/>
        <end position="91"/>
    </location>
</feature>
<evidence type="ECO:0000256" key="9">
    <source>
        <dbReference type="RuleBase" id="RU003945"/>
    </source>
</evidence>
<dbReference type="PANTHER" id="PTHR12428:SF65">
    <property type="entry name" value="CYTOCHROME C OXIDASE ASSEMBLY PROTEIN COX18, MITOCHONDRIAL"/>
    <property type="match status" value="1"/>
</dbReference>
<keyword evidence="8" id="KW-0143">Chaperone</keyword>
<dbReference type="InterPro" id="IPR047196">
    <property type="entry name" value="YidC_ALB_C"/>
</dbReference>
<keyword evidence="6 10" id="KW-1133">Transmembrane helix</keyword>
<dbReference type="PANTHER" id="PTHR12428">
    <property type="entry name" value="OXA1"/>
    <property type="match status" value="1"/>
</dbReference>
<keyword evidence="4 9" id="KW-0812">Transmembrane</keyword>
<dbReference type="GO" id="GO:0051205">
    <property type="term" value="P:protein insertion into membrane"/>
    <property type="evidence" value="ECO:0007669"/>
    <property type="project" value="TreeGrafter"/>
</dbReference>
<evidence type="ECO:0000256" key="5">
    <source>
        <dbReference type="ARBA" id="ARBA00022927"/>
    </source>
</evidence>
<evidence type="ECO:0000313" key="13">
    <source>
        <dbReference type="Proteomes" id="UP000254181"/>
    </source>
</evidence>
<evidence type="ECO:0000256" key="10">
    <source>
        <dbReference type="SAM" id="Phobius"/>
    </source>
</evidence>
<comment type="similarity">
    <text evidence="9">Belongs to the OXA1/ALB3/YidC family.</text>
</comment>
<evidence type="ECO:0000313" key="12">
    <source>
        <dbReference type="EMBL" id="STP23296.1"/>
    </source>
</evidence>
<dbReference type="GO" id="GO:0032977">
    <property type="term" value="F:membrane insertase activity"/>
    <property type="evidence" value="ECO:0007669"/>
    <property type="project" value="InterPro"/>
</dbReference>
<evidence type="ECO:0000256" key="4">
    <source>
        <dbReference type="ARBA" id="ARBA00022692"/>
    </source>
</evidence>
<keyword evidence="7 10" id="KW-0472">Membrane</keyword>
<dbReference type="NCBIfam" id="TIGR03592">
    <property type="entry name" value="yidC_oxa1_cterm"/>
    <property type="match status" value="1"/>
</dbReference>
<feature type="domain" description="Membrane insertase YidC/Oxa/ALB C-terminal" evidence="11">
    <location>
        <begin position="5"/>
        <end position="113"/>
    </location>
</feature>
<evidence type="ECO:0000256" key="7">
    <source>
        <dbReference type="ARBA" id="ARBA00023136"/>
    </source>
</evidence>
<evidence type="ECO:0000256" key="1">
    <source>
        <dbReference type="ARBA" id="ARBA00004651"/>
    </source>
</evidence>
<gene>
    <name evidence="12" type="primary">oxaA_1</name>
    <name evidence="12" type="ORF">NCTC9075_06842</name>
</gene>
<evidence type="ECO:0000256" key="2">
    <source>
        <dbReference type="ARBA" id="ARBA00022448"/>
    </source>
</evidence>
<organism evidence="12 13">
    <name type="scientific">Escherichia coli</name>
    <dbReference type="NCBI Taxonomy" id="562"/>
    <lineage>
        <taxon>Bacteria</taxon>
        <taxon>Pseudomonadati</taxon>
        <taxon>Pseudomonadota</taxon>
        <taxon>Gammaproteobacteria</taxon>
        <taxon>Enterobacterales</taxon>
        <taxon>Enterobacteriaceae</taxon>
        <taxon>Escherichia</taxon>
    </lineage>
</organism>
<keyword evidence="3" id="KW-1003">Cell membrane</keyword>
<keyword evidence="5" id="KW-0653">Protein transport</keyword>
<proteinExistence type="inferred from homology"/>
<name>A0A377KFL5_ECOLX</name>
<dbReference type="CDD" id="cd20070">
    <property type="entry name" value="5TM_YidC_Alb3"/>
    <property type="match status" value="1"/>
</dbReference>
<dbReference type="EMBL" id="UGEM01000004">
    <property type="protein sequence ID" value="STP23296.1"/>
    <property type="molecule type" value="Genomic_DNA"/>
</dbReference>
<evidence type="ECO:0000256" key="8">
    <source>
        <dbReference type="ARBA" id="ARBA00023186"/>
    </source>
</evidence>